<comment type="subcellular location">
    <subcellularLocation>
        <location evidence="1 6">Cell membrane</location>
        <topology evidence="1 6">Multi-pass membrane protein</topology>
    </subcellularLocation>
</comment>
<dbReference type="GO" id="GO:0005886">
    <property type="term" value="C:plasma membrane"/>
    <property type="evidence" value="ECO:0007669"/>
    <property type="project" value="UniProtKB-SubCell"/>
</dbReference>
<comment type="similarity">
    <text evidence="6">Belongs to the TVP38/TMEM64 family.</text>
</comment>
<keyword evidence="5 6" id="KW-0472">Membrane</keyword>
<keyword evidence="2 6" id="KW-1003">Cell membrane</keyword>
<evidence type="ECO:0000256" key="2">
    <source>
        <dbReference type="ARBA" id="ARBA00022475"/>
    </source>
</evidence>
<dbReference type="RefSeq" id="WP_215625609.1">
    <property type="nucleotide sequence ID" value="NZ_CP067089.2"/>
</dbReference>
<dbReference type="PANTHER" id="PTHR12677:SF59">
    <property type="entry name" value="GOLGI APPARATUS MEMBRANE PROTEIN TVP38-RELATED"/>
    <property type="match status" value="1"/>
</dbReference>
<evidence type="ECO:0000259" key="7">
    <source>
        <dbReference type="Pfam" id="PF09335"/>
    </source>
</evidence>
<evidence type="ECO:0000256" key="5">
    <source>
        <dbReference type="ARBA" id="ARBA00023136"/>
    </source>
</evidence>
<evidence type="ECO:0000313" key="9">
    <source>
        <dbReference type="Proteomes" id="UP000595917"/>
    </source>
</evidence>
<reference evidence="8" key="1">
    <citation type="submission" date="2021-01" db="EMBL/GenBank/DDBJ databases">
        <title>Description of Breznakiella homolactica.</title>
        <authorList>
            <person name="Song Y."/>
            <person name="Brune A."/>
        </authorList>
    </citation>
    <scope>NUCLEOTIDE SEQUENCE</scope>
    <source>
        <strain evidence="8">RmG30</strain>
    </source>
</reference>
<dbReference type="PANTHER" id="PTHR12677">
    <property type="entry name" value="GOLGI APPARATUS MEMBRANE PROTEIN TVP38-RELATED"/>
    <property type="match status" value="1"/>
</dbReference>
<feature type="transmembrane region" description="Helical" evidence="6">
    <location>
        <begin position="200"/>
        <end position="220"/>
    </location>
</feature>
<name>A0A7T7XL80_9SPIR</name>
<gene>
    <name evidence="8" type="ORF">JFL75_15390</name>
</gene>
<dbReference type="EMBL" id="CP067089">
    <property type="protein sequence ID" value="QQO08303.1"/>
    <property type="molecule type" value="Genomic_DNA"/>
</dbReference>
<feature type="transmembrane region" description="Helical" evidence="6">
    <location>
        <begin position="158"/>
        <end position="180"/>
    </location>
</feature>
<dbReference type="InterPro" id="IPR015414">
    <property type="entry name" value="TMEM64"/>
</dbReference>
<evidence type="ECO:0000313" key="8">
    <source>
        <dbReference type="EMBL" id="QQO08303.1"/>
    </source>
</evidence>
<feature type="transmembrane region" description="Helical" evidence="6">
    <location>
        <begin position="56"/>
        <end position="75"/>
    </location>
</feature>
<dbReference type="InterPro" id="IPR032816">
    <property type="entry name" value="VTT_dom"/>
</dbReference>
<feature type="domain" description="VTT" evidence="7">
    <location>
        <begin position="75"/>
        <end position="193"/>
    </location>
</feature>
<dbReference type="Pfam" id="PF09335">
    <property type="entry name" value="VTT_dom"/>
    <property type="match status" value="1"/>
</dbReference>
<evidence type="ECO:0000256" key="6">
    <source>
        <dbReference type="RuleBase" id="RU366058"/>
    </source>
</evidence>
<evidence type="ECO:0000256" key="4">
    <source>
        <dbReference type="ARBA" id="ARBA00022989"/>
    </source>
</evidence>
<evidence type="ECO:0000256" key="3">
    <source>
        <dbReference type="ARBA" id="ARBA00022692"/>
    </source>
</evidence>
<evidence type="ECO:0000256" key="1">
    <source>
        <dbReference type="ARBA" id="ARBA00004651"/>
    </source>
</evidence>
<keyword evidence="4 6" id="KW-1133">Transmembrane helix</keyword>
<keyword evidence="9" id="KW-1185">Reference proteome</keyword>
<protein>
    <recommendedName>
        <fullName evidence="6">TVP38/TMEM64 family membrane protein</fullName>
    </recommendedName>
</protein>
<dbReference type="KEGG" id="bhc:JFL75_15390"/>
<feature type="transmembrane region" description="Helical" evidence="6">
    <location>
        <begin position="13"/>
        <end position="35"/>
    </location>
</feature>
<dbReference type="Proteomes" id="UP000595917">
    <property type="component" value="Chromosome"/>
</dbReference>
<feature type="transmembrane region" description="Helical" evidence="6">
    <location>
        <begin position="87"/>
        <end position="112"/>
    </location>
</feature>
<organism evidence="8 9">
    <name type="scientific">Breznakiella homolactica</name>
    <dbReference type="NCBI Taxonomy" id="2798577"/>
    <lineage>
        <taxon>Bacteria</taxon>
        <taxon>Pseudomonadati</taxon>
        <taxon>Spirochaetota</taxon>
        <taxon>Spirochaetia</taxon>
        <taxon>Spirochaetales</taxon>
        <taxon>Breznakiellaceae</taxon>
        <taxon>Breznakiella</taxon>
    </lineage>
</organism>
<accession>A0A7T7XL80</accession>
<proteinExistence type="inferred from homology"/>
<sequence>MDSSHTKKDSKKYLIPVIVFAAVLVGLSILSVPFIKKLNDPLFQEWFTDWVDKLGIGGWFIVFGIQVLQIVVAVIPGEPVELIAGAAYGAFGGLIVCLAGCVAASSLVFLLVRRFGMPLVTRLFGEDRLKKYTFLNDAKKIEVLTFILFLIPGTPKDMLTYVAGLTPIGFARFLAISTFARIPSILTSTIMGDSVLQGNWLMFLLIFLFCGLLGLASMVFKDRILDFFRRKDGKDRENIS</sequence>
<keyword evidence="3 6" id="KW-0812">Transmembrane</keyword>
<dbReference type="AlphaFoldDB" id="A0A7T7XL80"/>